<feature type="domain" description="Lipase" evidence="7">
    <location>
        <begin position="15"/>
        <end position="105"/>
    </location>
</feature>
<dbReference type="GO" id="GO:0004465">
    <property type="term" value="F:lipoprotein lipase activity"/>
    <property type="evidence" value="ECO:0007669"/>
    <property type="project" value="TreeGrafter"/>
</dbReference>
<evidence type="ECO:0000259" key="7">
    <source>
        <dbReference type="Pfam" id="PF00151"/>
    </source>
</evidence>
<keyword evidence="4 6" id="KW-1015">Disulfide bond</keyword>
<reference evidence="8" key="2">
    <citation type="submission" date="2025-09" db="UniProtKB">
        <authorList>
            <consortium name="Ensembl"/>
        </authorList>
    </citation>
    <scope>IDENTIFICATION</scope>
</reference>
<keyword evidence="3 6" id="KW-0964">Secreted</keyword>
<dbReference type="Pfam" id="PF00151">
    <property type="entry name" value="Lipase"/>
    <property type="match status" value="1"/>
</dbReference>
<reference evidence="8" key="1">
    <citation type="submission" date="2025-08" db="UniProtKB">
        <authorList>
            <consortium name="Ensembl"/>
        </authorList>
    </citation>
    <scope>IDENTIFICATION</scope>
</reference>
<comment type="similarity">
    <text evidence="2 5">Belongs to the AB hydrolase superfamily. Lipase family.</text>
</comment>
<dbReference type="InterPro" id="IPR029058">
    <property type="entry name" value="AB_hydrolase_fold"/>
</dbReference>
<dbReference type="OMA" id="APFDNAQ"/>
<dbReference type="AlphaFoldDB" id="A0A8D2J5B9"/>
<organism evidence="8 9">
    <name type="scientific">Varanus komodoensis</name>
    <name type="common">Komodo dragon</name>
    <dbReference type="NCBI Taxonomy" id="61221"/>
    <lineage>
        <taxon>Eukaryota</taxon>
        <taxon>Metazoa</taxon>
        <taxon>Chordata</taxon>
        <taxon>Craniata</taxon>
        <taxon>Vertebrata</taxon>
        <taxon>Euteleostomi</taxon>
        <taxon>Lepidosauria</taxon>
        <taxon>Squamata</taxon>
        <taxon>Bifurcata</taxon>
        <taxon>Unidentata</taxon>
        <taxon>Episquamata</taxon>
        <taxon>Toxicofera</taxon>
        <taxon>Anguimorpha</taxon>
        <taxon>Paleoanguimorpha</taxon>
        <taxon>Varanoidea</taxon>
        <taxon>Varanidae</taxon>
        <taxon>Varanus</taxon>
    </lineage>
</organism>
<evidence type="ECO:0000256" key="2">
    <source>
        <dbReference type="ARBA" id="ARBA00010701"/>
    </source>
</evidence>
<evidence type="ECO:0000313" key="9">
    <source>
        <dbReference type="Proteomes" id="UP000694545"/>
    </source>
</evidence>
<dbReference type="GO" id="GO:0005576">
    <property type="term" value="C:extracellular region"/>
    <property type="evidence" value="ECO:0007669"/>
    <property type="project" value="UniProtKB-SubCell"/>
</dbReference>
<dbReference type="InterPro" id="IPR000734">
    <property type="entry name" value="TAG_lipase"/>
</dbReference>
<evidence type="ECO:0000256" key="6">
    <source>
        <dbReference type="RuleBase" id="RU362046"/>
    </source>
</evidence>
<dbReference type="GO" id="GO:0016042">
    <property type="term" value="P:lipid catabolic process"/>
    <property type="evidence" value="ECO:0007669"/>
    <property type="project" value="UniProtKB-KW"/>
</dbReference>
<evidence type="ECO:0000313" key="8">
    <source>
        <dbReference type="Ensembl" id="ENSVKKP00000007754.1"/>
    </source>
</evidence>
<keyword evidence="6" id="KW-0442">Lipid degradation</keyword>
<dbReference type="InterPro" id="IPR002331">
    <property type="entry name" value="Lipase_panc"/>
</dbReference>
<dbReference type="PANTHER" id="PTHR11610:SF100">
    <property type="entry name" value="PANCREATIC LIPASE-RELATED PROTEIN 3"/>
    <property type="match status" value="1"/>
</dbReference>
<sequence>YLCLIVSLVHFLANEICYEKLGCFSDKPPWSGIPGRQLFGLPNSPENMNISFLLFTRETGNESQKILYDNTTTIRNSHFSPLRKTRFVIHGYTSTGKYGWVVELCLV</sequence>
<evidence type="ECO:0000256" key="4">
    <source>
        <dbReference type="ARBA" id="ARBA00023157"/>
    </source>
</evidence>
<dbReference type="Gene3D" id="3.40.50.1820">
    <property type="entry name" value="alpha/beta hydrolase"/>
    <property type="match status" value="1"/>
</dbReference>
<evidence type="ECO:0000256" key="5">
    <source>
        <dbReference type="RuleBase" id="RU004262"/>
    </source>
</evidence>
<accession>A0A8D2J5B9</accession>
<dbReference type="SUPFAM" id="SSF53474">
    <property type="entry name" value="alpha/beta-Hydrolases"/>
    <property type="match status" value="1"/>
</dbReference>
<dbReference type="EC" id="3.1.1.3" evidence="6"/>
<dbReference type="Proteomes" id="UP000694545">
    <property type="component" value="Unplaced"/>
</dbReference>
<evidence type="ECO:0000256" key="3">
    <source>
        <dbReference type="ARBA" id="ARBA00022525"/>
    </source>
</evidence>
<protein>
    <recommendedName>
        <fullName evidence="6">Triacylglycerol lipase</fullName>
        <ecNumber evidence="6">3.1.1.3</ecNumber>
    </recommendedName>
    <alternativeName>
        <fullName evidence="6">Pancreatic lipase</fullName>
    </alternativeName>
</protein>
<name>A0A8D2J5B9_VARKO</name>
<proteinExistence type="inferred from homology"/>
<dbReference type="Ensembl" id="ENSVKKT00000007955.1">
    <property type="protein sequence ID" value="ENSVKKP00000007754.1"/>
    <property type="gene ID" value="ENSVKKG00000005550.1"/>
</dbReference>
<dbReference type="PANTHER" id="PTHR11610">
    <property type="entry name" value="LIPASE"/>
    <property type="match status" value="1"/>
</dbReference>
<evidence type="ECO:0000256" key="1">
    <source>
        <dbReference type="ARBA" id="ARBA00004613"/>
    </source>
</evidence>
<keyword evidence="9" id="KW-1185">Reference proteome</keyword>
<comment type="catalytic activity">
    <reaction evidence="6">
        <text>a triacylglycerol + H2O = a diacylglycerol + a fatty acid + H(+)</text>
        <dbReference type="Rhea" id="RHEA:12044"/>
        <dbReference type="ChEBI" id="CHEBI:15377"/>
        <dbReference type="ChEBI" id="CHEBI:15378"/>
        <dbReference type="ChEBI" id="CHEBI:17855"/>
        <dbReference type="ChEBI" id="CHEBI:18035"/>
        <dbReference type="ChEBI" id="CHEBI:28868"/>
        <dbReference type="EC" id="3.1.1.3"/>
    </reaction>
</comment>
<dbReference type="InterPro" id="IPR013818">
    <property type="entry name" value="Lipase"/>
</dbReference>
<keyword evidence="6" id="KW-0443">Lipid metabolism</keyword>
<comment type="subcellular location">
    <subcellularLocation>
        <location evidence="1 6">Secreted</location>
    </subcellularLocation>
</comment>
<dbReference type="PRINTS" id="PR00823">
    <property type="entry name" value="PANCLIPASE"/>
</dbReference>